<reference evidence="4" key="1">
    <citation type="journal article" date="2021" name="PeerJ">
        <title>Extensive microbial diversity within the chicken gut microbiome revealed by metagenomics and culture.</title>
        <authorList>
            <person name="Gilroy R."/>
            <person name="Ravi A."/>
            <person name="Getino M."/>
            <person name="Pursley I."/>
            <person name="Horton D.L."/>
            <person name="Alikhan N.F."/>
            <person name="Baker D."/>
            <person name="Gharbi K."/>
            <person name="Hall N."/>
            <person name="Watson M."/>
            <person name="Adriaenssens E.M."/>
            <person name="Foster-Nyarko E."/>
            <person name="Jarju S."/>
            <person name="Secka A."/>
            <person name="Antonio M."/>
            <person name="Oren A."/>
            <person name="Chaudhuri R.R."/>
            <person name="La Ragione R."/>
            <person name="Hildebrand F."/>
            <person name="Pallen M.J."/>
        </authorList>
    </citation>
    <scope>NUCLEOTIDE SEQUENCE</scope>
    <source>
        <strain evidence="4">ChiSxjej3B15-1167</strain>
    </source>
</reference>
<sequence length="174" mass="18664">MKRKHNTFSLCCGALLTALVCIMTMVIQIPIPLGYAHLGDAAILLGAAYFGRREAVWASGLGSSLADFLTGFTQWVIPTFLIKVIIVLIAGHLMFDKNGSFRLFHWRTFLAAILSMAWMVIGYTAVGSILYGSFAAGLASSPGLITEGVVNIAVYFAAAAVLEKAHIRQLIQAG</sequence>
<proteinExistence type="predicted"/>
<evidence type="ECO:0000256" key="1">
    <source>
        <dbReference type="ARBA" id="ARBA00022692"/>
    </source>
</evidence>
<feature type="transmembrane region" description="Helical" evidence="3">
    <location>
        <begin position="75"/>
        <end position="95"/>
    </location>
</feature>
<evidence type="ECO:0000313" key="4">
    <source>
        <dbReference type="EMBL" id="HIX72864.1"/>
    </source>
</evidence>
<gene>
    <name evidence="4" type="ORF">H9849_07560</name>
</gene>
<keyword evidence="2 3" id="KW-1133">Transmembrane helix</keyword>
<dbReference type="EMBL" id="DXEQ01000222">
    <property type="protein sequence ID" value="HIX72864.1"/>
    <property type="molecule type" value="Genomic_DNA"/>
</dbReference>
<feature type="transmembrane region" description="Helical" evidence="3">
    <location>
        <begin position="107"/>
        <end position="131"/>
    </location>
</feature>
<organism evidence="4 5">
    <name type="scientific">Candidatus Anaerobutyricum stercoripullorum</name>
    <dbReference type="NCBI Taxonomy" id="2838456"/>
    <lineage>
        <taxon>Bacteria</taxon>
        <taxon>Bacillati</taxon>
        <taxon>Bacillota</taxon>
        <taxon>Clostridia</taxon>
        <taxon>Lachnospirales</taxon>
        <taxon>Lachnospiraceae</taxon>
        <taxon>Anaerobutyricum</taxon>
    </lineage>
</organism>
<dbReference type="AlphaFoldDB" id="A0A9D1X4Q8"/>
<accession>A0A9D1X4Q8</accession>
<feature type="transmembrane region" description="Helical" evidence="3">
    <location>
        <begin position="143"/>
        <end position="162"/>
    </location>
</feature>
<reference evidence="4" key="2">
    <citation type="submission" date="2021-04" db="EMBL/GenBank/DDBJ databases">
        <authorList>
            <person name="Gilroy R."/>
        </authorList>
    </citation>
    <scope>NUCLEOTIDE SEQUENCE</scope>
    <source>
        <strain evidence="4">ChiSxjej3B15-1167</strain>
    </source>
</reference>
<dbReference type="GO" id="GO:0016020">
    <property type="term" value="C:membrane"/>
    <property type="evidence" value="ECO:0007669"/>
    <property type="project" value="InterPro"/>
</dbReference>
<dbReference type="Pfam" id="PF07155">
    <property type="entry name" value="ECF-ribofla_trS"/>
    <property type="match status" value="1"/>
</dbReference>
<comment type="caution">
    <text evidence="4">The sequence shown here is derived from an EMBL/GenBank/DDBJ whole genome shotgun (WGS) entry which is preliminary data.</text>
</comment>
<dbReference type="InterPro" id="IPR009825">
    <property type="entry name" value="ECF_substrate-spec-like"/>
</dbReference>
<dbReference type="Proteomes" id="UP000886805">
    <property type="component" value="Unassembled WGS sequence"/>
</dbReference>
<dbReference type="PANTHER" id="PTHR37815:SF3">
    <property type="entry name" value="UPF0397 PROTEIN SPR0429"/>
    <property type="match status" value="1"/>
</dbReference>
<dbReference type="Gene3D" id="1.10.1760.20">
    <property type="match status" value="1"/>
</dbReference>
<evidence type="ECO:0000256" key="2">
    <source>
        <dbReference type="ARBA" id="ARBA00022989"/>
    </source>
</evidence>
<evidence type="ECO:0000256" key="3">
    <source>
        <dbReference type="SAM" id="Phobius"/>
    </source>
</evidence>
<evidence type="ECO:0000313" key="5">
    <source>
        <dbReference type="Proteomes" id="UP000886805"/>
    </source>
</evidence>
<keyword evidence="3" id="KW-0472">Membrane</keyword>
<dbReference type="PANTHER" id="PTHR37815">
    <property type="entry name" value="UPF0397 PROTEIN BC_2624-RELATED"/>
    <property type="match status" value="1"/>
</dbReference>
<protein>
    <submittedName>
        <fullName evidence="4">ECF transporter S component</fullName>
    </submittedName>
</protein>
<keyword evidence="1 3" id="KW-0812">Transmembrane</keyword>
<name>A0A9D1X4Q8_9FIRM</name>